<protein>
    <submittedName>
        <fullName evidence="1">Uncharacterized protein</fullName>
    </submittedName>
</protein>
<reference evidence="1" key="1">
    <citation type="journal article" date="2021" name="PeerJ">
        <title>Extensive microbial diversity within the chicken gut microbiome revealed by metagenomics and culture.</title>
        <authorList>
            <person name="Gilroy R."/>
            <person name="Ravi A."/>
            <person name="Getino M."/>
            <person name="Pursley I."/>
            <person name="Horton D.L."/>
            <person name="Alikhan N.F."/>
            <person name="Baker D."/>
            <person name="Gharbi K."/>
            <person name="Hall N."/>
            <person name="Watson M."/>
            <person name="Adriaenssens E.M."/>
            <person name="Foster-Nyarko E."/>
            <person name="Jarju S."/>
            <person name="Secka A."/>
            <person name="Antonio M."/>
            <person name="Oren A."/>
            <person name="Chaudhuri R.R."/>
            <person name="La Ragione R."/>
            <person name="Hildebrand F."/>
            <person name="Pallen M.J."/>
        </authorList>
    </citation>
    <scope>NUCLEOTIDE SEQUENCE</scope>
    <source>
        <strain evidence="1">1719</strain>
    </source>
</reference>
<proteinExistence type="predicted"/>
<gene>
    <name evidence="1" type="ORF">H9853_04665</name>
</gene>
<accession>A0A9D2AY82</accession>
<name>A0A9D2AY82_9SPHI</name>
<reference evidence="1" key="2">
    <citation type="submission" date="2021-04" db="EMBL/GenBank/DDBJ databases">
        <authorList>
            <person name="Gilroy R."/>
        </authorList>
    </citation>
    <scope>NUCLEOTIDE SEQUENCE</scope>
    <source>
        <strain evidence="1">1719</strain>
    </source>
</reference>
<sequence length="62" mass="7103">MLGLELGQNYEFKLGLSYLFDQKNLESGQYRLIKAVYKKGSKNKKDSSECKLSNLLEKTRGV</sequence>
<dbReference type="Proteomes" id="UP000824156">
    <property type="component" value="Unassembled WGS sequence"/>
</dbReference>
<organism evidence="1 2">
    <name type="scientific">Candidatus Sphingobacterium stercoripullorum</name>
    <dbReference type="NCBI Taxonomy" id="2838759"/>
    <lineage>
        <taxon>Bacteria</taxon>
        <taxon>Pseudomonadati</taxon>
        <taxon>Bacteroidota</taxon>
        <taxon>Sphingobacteriia</taxon>
        <taxon>Sphingobacteriales</taxon>
        <taxon>Sphingobacteriaceae</taxon>
        <taxon>Sphingobacterium</taxon>
    </lineage>
</organism>
<dbReference type="AlphaFoldDB" id="A0A9D2AY82"/>
<dbReference type="EMBL" id="DXEZ01000130">
    <property type="protein sequence ID" value="HIX54295.1"/>
    <property type="molecule type" value="Genomic_DNA"/>
</dbReference>
<comment type="caution">
    <text evidence="1">The sequence shown here is derived from an EMBL/GenBank/DDBJ whole genome shotgun (WGS) entry which is preliminary data.</text>
</comment>
<evidence type="ECO:0000313" key="1">
    <source>
        <dbReference type="EMBL" id="HIX54295.1"/>
    </source>
</evidence>
<evidence type="ECO:0000313" key="2">
    <source>
        <dbReference type="Proteomes" id="UP000824156"/>
    </source>
</evidence>